<protein>
    <submittedName>
        <fullName evidence="1">Uncharacterized protein</fullName>
    </submittedName>
</protein>
<proteinExistence type="predicted"/>
<evidence type="ECO:0000313" key="2">
    <source>
        <dbReference type="Proteomes" id="UP001597541"/>
    </source>
</evidence>
<dbReference type="RefSeq" id="WP_377605655.1">
    <property type="nucleotide sequence ID" value="NZ_JBHUME010000013.1"/>
</dbReference>
<gene>
    <name evidence="1" type="ORF">ACFSUF_19570</name>
</gene>
<sequence>MSLTEAEQEKLFKKFKKVVDSRDSMKIDKTLYNHLYLRTGFIAHYDIHGFRETFSGSGFLDFVDHFEQCFYACYGPTAEFNQRLKRYILDHADAIRQEFARKAEQKELAMLQTLAQKHGLTVLPHQEDAPAPITLKTSIVCTAAECGQYEFSF</sequence>
<reference evidence="2" key="1">
    <citation type="journal article" date="2019" name="Int. J. Syst. Evol. Microbiol.">
        <title>The Global Catalogue of Microorganisms (GCM) 10K type strain sequencing project: providing services to taxonomists for standard genome sequencing and annotation.</title>
        <authorList>
            <consortium name="The Broad Institute Genomics Platform"/>
            <consortium name="The Broad Institute Genome Sequencing Center for Infectious Disease"/>
            <person name="Wu L."/>
            <person name="Ma J."/>
        </authorList>
    </citation>
    <scope>NUCLEOTIDE SEQUENCE [LARGE SCALE GENOMIC DNA]</scope>
    <source>
        <strain evidence="2">KCTC 3950</strain>
    </source>
</reference>
<organism evidence="1 2">
    <name type="scientific">Paenibacillus gansuensis</name>
    <dbReference type="NCBI Taxonomy" id="306542"/>
    <lineage>
        <taxon>Bacteria</taxon>
        <taxon>Bacillati</taxon>
        <taxon>Bacillota</taxon>
        <taxon>Bacilli</taxon>
        <taxon>Bacillales</taxon>
        <taxon>Paenibacillaceae</taxon>
        <taxon>Paenibacillus</taxon>
    </lineage>
</organism>
<name>A0ABW5PJA2_9BACL</name>
<keyword evidence="2" id="KW-1185">Reference proteome</keyword>
<dbReference type="Proteomes" id="UP001597541">
    <property type="component" value="Unassembled WGS sequence"/>
</dbReference>
<evidence type="ECO:0000313" key="1">
    <source>
        <dbReference type="EMBL" id="MFD2614614.1"/>
    </source>
</evidence>
<dbReference type="EMBL" id="JBHUME010000013">
    <property type="protein sequence ID" value="MFD2614614.1"/>
    <property type="molecule type" value="Genomic_DNA"/>
</dbReference>
<accession>A0ABW5PJA2</accession>
<comment type="caution">
    <text evidence="1">The sequence shown here is derived from an EMBL/GenBank/DDBJ whole genome shotgun (WGS) entry which is preliminary data.</text>
</comment>